<reference evidence="1 2" key="1">
    <citation type="journal article" date="2010" name="Nat. Biotechnol.">
        <title>Genome sequence of the model mushroom Schizophyllum commune.</title>
        <authorList>
            <person name="Ohm R.A."/>
            <person name="de Jong J.F."/>
            <person name="Lugones L.G."/>
            <person name="Aerts A."/>
            <person name="Kothe E."/>
            <person name="Stajich J.E."/>
            <person name="de Vries R.P."/>
            <person name="Record E."/>
            <person name="Levasseur A."/>
            <person name="Baker S.E."/>
            <person name="Bartholomew K.A."/>
            <person name="Coutinho P.M."/>
            <person name="Erdmann S."/>
            <person name="Fowler T.J."/>
            <person name="Gathman A.C."/>
            <person name="Lombard V."/>
            <person name="Henrissat B."/>
            <person name="Knabe N."/>
            <person name="Kuees U."/>
            <person name="Lilly W.W."/>
            <person name="Lindquist E."/>
            <person name="Lucas S."/>
            <person name="Magnuson J.K."/>
            <person name="Piumi F."/>
            <person name="Raudaskoski M."/>
            <person name="Salamov A."/>
            <person name="Schmutz J."/>
            <person name="Schwarze F.W.M.R."/>
            <person name="vanKuyk P.A."/>
            <person name="Horton J.S."/>
            <person name="Grigoriev I.V."/>
            <person name="Woesten H.A.B."/>
        </authorList>
    </citation>
    <scope>NUCLEOTIDE SEQUENCE [LARGE SCALE GENOMIC DNA]</scope>
    <source>
        <strain evidence="2">H4-8 / FGSC 9210</strain>
    </source>
</reference>
<dbReference type="InParanoid" id="D8QGJ2"/>
<accession>D8QGJ2</accession>
<evidence type="ECO:0000313" key="2">
    <source>
        <dbReference type="Proteomes" id="UP000007431"/>
    </source>
</evidence>
<keyword evidence="2" id="KW-1185">Reference proteome</keyword>
<dbReference type="HOGENOM" id="CLU_1778542_0_0_1"/>
<proteinExistence type="predicted"/>
<name>D8QGJ2_SCHCM</name>
<sequence length="146" mass="16052">MHWPATDYLPPDWRGPFVSGHALRAVAPVTPTKGLETGSEAEDFDVGHPTAVSDVRLPATTVGDSLQSTPLVDDGVRAKEEKEFARVKEQPPDVGLLFVKREAYAAVKNKISAQVRHDYRTPITRHEDDPAQMASAAWLLLIYPPV</sequence>
<dbReference type="GeneID" id="9591986"/>
<gene>
    <name evidence="1" type="ORF">SCHCODRAFT_112982</name>
</gene>
<dbReference type="EMBL" id="GL377311">
    <property type="protein sequence ID" value="EFI93598.1"/>
    <property type="molecule type" value="Genomic_DNA"/>
</dbReference>
<protein>
    <submittedName>
        <fullName evidence="1">Uncharacterized protein</fullName>
    </submittedName>
</protein>
<evidence type="ECO:0000313" key="1">
    <source>
        <dbReference type="EMBL" id="EFI93598.1"/>
    </source>
</evidence>
<dbReference type="VEuPathDB" id="FungiDB:SCHCODRAFT_02589988"/>
<dbReference type="AlphaFoldDB" id="D8QGJ2"/>
<dbReference type="KEGG" id="scm:SCHCO_02589988"/>
<dbReference type="Proteomes" id="UP000007431">
    <property type="component" value="Unassembled WGS sequence"/>
</dbReference>
<feature type="non-terminal residue" evidence="1">
    <location>
        <position position="146"/>
    </location>
</feature>
<dbReference type="RefSeq" id="XP_003028501.1">
    <property type="nucleotide sequence ID" value="XM_003028455.1"/>
</dbReference>
<organism evidence="2">
    <name type="scientific">Schizophyllum commune (strain H4-8 / FGSC 9210)</name>
    <name type="common">Split gill fungus</name>
    <dbReference type="NCBI Taxonomy" id="578458"/>
    <lineage>
        <taxon>Eukaryota</taxon>
        <taxon>Fungi</taxon>
        <taxon>Dikarya</taxon>
        <taxon>Basidiomycota</taxon>
        <taxon>Agaricomycotina</taxon>
        <taxon>Agaricomycetes</taxon>
        <taxon>Agaricomycetidae</taxon>
        <taxon>Agaricales</taxon>
        <taxon>Schizophyllaceae</taxon>
        <taxon>Schizophyllum</taxon>
    </lineage>
</organism>